<keyword evidence="2" id="KW-0441">Lipid A biosynthesis</keyword>
<evidence type="ECO:0000259" key="7">
    <source>
        <dbReference type="Pfam" id="PF04613"/>
    </source>
</evidence>
<dbReference type="Gene3D" id="3.40.1390.10">
    <property type="entry name" value="MurE/MurF, N-terminal domain"/>
    <property type="match status" value="1"/>
</dbReference>
<proteinExistence type="predicted"/>
<dbReference type="EMBL" id="LNYA01000023">
    <property type="protein sequence ID" value="KTC98239.1"/>
    <property type="molecule type" value="Genomic_DNA"/>
</dbReference>
<dbReference type="CDD" id="cd03352">
    <property type="entry name" value="LbH_LpxD"/>
    <property type="match status" value="1"/>
</dbReference>
<evidence type="ECO:0000256" key="4">
    <source>
        <dbReference type="ARBA" id="ARBA00022737"/>
    </source>
</evidence>
<dbReference type="InterPro" id="IPR007691">
    <property type="entry name" value="LpxD"/>
</dbReference>
<keyword evidence="5" id="KW-0443">Lipid metabolism</keyword>
<dbReference type="STRING" id="448.Lery_1293"/>
<evidence type="ECO:0000256" key="5">
    <source>
        <dbReference type="ARBA" id="ARBA00023098"/>
    </source>
</evidence>
<dbReference type="AlphaFoldDB" id="A0A0W0TRM9"/>
<gene>
    <name evidence="8" type="ORF">Lery_1293</name>
</gene>
<keyword evidence="6 8" id="KW-0012">Acyltransferase</keyword>
<dbReference type="PATRIC" id="fig|448.7.peg.1353"/>
<feature type="domain" description="UDP-3-O-[3-hydroxymyristoyl] glucosamine N-acyltransferase non-repeat region" evidence="7">
    <location>
        <begin position="25"/>
        <end position="80"/>
    </location>
</feature>
<dbReference type="Gene3D" id="2.160.10.10">
    <property type="entry name" value="Hexapeptide repeat proteins"/>
    <property type="match status" value="1"/>
</dbReference>
<dbReference type="Proteomes" id="UP000054773">
    <property type="component" value="Unassembled WGS sequence"/>
</dbReference>
<accession>A0A0W0TRM9</accession>
<dbReference type="GO" id="GO:0016020">
    <property type="term" value="C:membrane"/>
    <property type="evidence" value="ECO:0007669"/>
    <property type="project" value="GOC"/>
</dbReference>
<evidence type="ECO:0000313" key="8">
    <source>
        <dbReference type="EMBL" id="KTC98239.1"/>
    </source>
</evidence>
<evidence type="ECO:0000256" key="1">
    <source>
        <dbReference type="ARBA" id="ARBA00022516"/>
    </source>
</evidence>
<keyword evidence="1" id="KW-0444">Lipid biosynthesis</keyword>
<dbReference type="Pfam" id="PF04613">
    <property type="entry name" value="LpxD"/>
    <property type="match status" value="1"/>
</dbReference>
<keyword evidence="9" id="KW-1185">Reference proteome</keyword>
<sequence>MATAYTLRELADLLGGTLHGDAGLLIQGVSSLVRAQKNHIACFDDIAQAELLSRTRAGAVLLTPQQVSDYPFSCIVVSNPWESVKFIANLFKIEPIQRQGIHQSAIISPTAELPQHIFIDAHAMVGERVVIAPGVSIGAHCLIESDVFIGAQTVIEPGAVIGAGTVIGAETCVGSGVIIGASPFNNLKDRGYWHASHALGGTVIGDRVMIGANTVIARGSLSDTFIGENVCIDNLVHIAHDVTIGAHTAIAGCAVIGAFVRIGAHCVIGGASCVAANVHLANEVVITGMSTVSKSLQKAGVYSSGTLVSEHQRWRRNAARFRRLDDYMKRLTKLEKNWQDNSIT</sequence>
<dbReference type="PANTHER" id="PTHR43378">
    <property type="entry name" value="UDP-3-O-ACYLGLUCOSAMINE N-ACYLTRANSFERASE"/>
    <property type="match status" value="1"/>
</dbReference>
<organism evidence="8 9">
    <name type="scientific">Legionella erythra</name>
    <dbReference type="NCBI Taxonomy" id="448"/>
    <lineage>
        <taxon>Bacteria</taxon>
        <taxon>Pseudomonadati</taxon>
        <taxon>Pseudomonadota</taxon>
        <taxon>Gammaproteobacteria</taxon>
        <taxon>Legionellales</taxon>
        <taxon>Legionellaceae</taxon>
        <taxon>Legionella</taxon>
    </lineage>
</organism>
<keyword evidence="3 8" id="KW-0808">Transferase</keyword>
<dbReference type="OrthoDB" id="9784739at2"/>
<dbReference type="InterPro" id="IPR018357">
    <property type="entry name" value="Hexapep_transf_CS"/>
</dbReference>
<dbReference type="Pfam" id="PF00132">
    <property type="entry name" value="Hexapep"/>
    <property type="match status" value="1"/>
</dbReference>
<keyword evidence="4" id="KW-0677">Repeat</keyword>
<dbReference type="PANTHER" id="PTHR43378:SF2">
    <property type="entry name" value="UDP-3-O-ACYLGLUCOSAMINE N-ACYLTRANSFERASE 1, MITOCHONDRIAL-RELATED"/>
    <property type="match status" value="1"/>
</dbReference>
<dbReference type="SUPFAM" id="SSF51161">
    <property type="entry name" value="Trimeric LpxA-like enzymes"/>
    <property type="match status" value="1"/>
</dbReference>
<dbReference type="GO" id="GO:0016410">
    <property type="term" value="F:N-acyltransferase activity"/>
    <property type="evidence" value="ECO:0007669"/>
    <property type="project" value="InterPro"/>
</dbReference>
<dbReference type="InterPro" id="IPR011004">
    <property type="entry name" value="Trimer_LpxA-like_sf"/>
</dbReference>
<dbReference type="InterPro" id="IPR020573">
    <property type="entry name" value="UDP_GlcNAc_AcTrfase_non-rep"/>
</dbReference>
<dbReference type="PROSITE" id="PS00101">
    <property type="entry name" value="HEXAPEP_TRANSFERASES"/>
    <property type="match status" value="1"/>
</dbReference>
<evidence type="ECO:0000256" key="6">
    <source>
        <dbReference type="ARBA" id="ARBA00023315"/>
    </source>
</evidence>
<name>A0A0W0TRM9_LEGER</name>
<dbReference type="Gene3D" id="1.20.5.170">
    <property type="match status" value="1"/>
</dbReference>
<evidence type="ECO:0000313" key="9">
    <source>
        <dbReference type="Proteomes" id="UP000054773"/>
    </source>
</evidence>
<evidence type="ECO:0000256" key="3">
    <source>
        <dbReference type="ARBA" id="ARBA00022679"/>
    </source>
</evidence>
<dbReference type="NCBIfam" id="TIGR01853">
    <property type="entry name" value="lipid_A_lpxD"/>
    <property type="match status" value="1"/>
</dbReference>
<protein>
    <submittedName>
        <fullName evidence="8">UDP-3-O-(3-hydroxymyristoyl) glucosamine N-acyltransferase</fullName>
    </submittedName>
</protein>
<dbReference type="InterPro" id="IPR001451">
    <property type="entry name" value="Hexapep"/>
</dbReference>
<dbReference type="GO" id="GO:0009245">
    <property type="term" value="P:lipid A biosynthetic process"/>
    <property type="evidence" value="ECO:0007669"/>
    <property type="project" value="UniProtKB-KW"/>
</dbReference>
<comment type="caution">
    <text evidence="8">The sequence shown here is derived from an EMBL/GenBank/DDBJ whole genome shotgun (WGS) entry which is preliminary data.</text>
</comment>
<dbReference type="NCBIfam" id="NF002060">
    <property type="entry name" value="PRK00892.1"/>
    <property type="match status" value="1"/>
</dbReference>
<evidence type="ECO:0000256" key="2">
    <source>
        <dbReference type="ARBA" id="ARBA00022556"/>
    </source>
</evidence>
<reference evidence="8 9" key="1">
    <citation type="submission" date="2015-11" db="EMBL/GenBank/DDBJ databases">
        <title>Genomic analysis of 38 Legionella species identifies large and diverse effector repertoires.</title>
        <authorList>
            <person name="Burstein D."/>
            <person name="Amaro F."/>
            <person name="Zusman T."/>
            <person name="Lifshitz Z."/>
            <person name="Cohen O."/>
            <person name="Gilbert J.A."/>
            <person name="Pupko T."/>
            <person name="Shuman H.A."/>
            <person name="Segal G."/>
        </authorList>
    </citation>
    <scope>NUCLEOTIDE SEQUENCE [LARGE SCALE GENOMIC DNA]</scope>
    <source>
        <strain evidence="8 9">SE-32A-C8</strain>
    </source>
</reference>
<dbReference type="RefSeq" id="WP_058526432.1">
    <property type="nucleotide sequence ID" value="NZ_CAAAHY010000010.1"/>
</dbReference>